<dbReference type="InterPro" id="IPR045886">
    <property type="entry name" value="ThiF/MoeB/HesA"/>
</dbReference>
<evidence type="ECO:0000313" key="2">
    <source>
        <dbReference type="EMBL" id="EHP68830.1"/>
    </source>
</evidence>
<evidence type="ECO:0000313" key="3">
    <source>
        <dbReference type="Proteomes" id="UP000003980"/>
    </source>
</evidence>
<dbReference type="HOGENOM" id="CLU_013325_10_1_2"/>
<dbReference type="Gene3D" id="3.40.50.720">
    <property type="entry name" value="NAD(P)-binding Rossmann-like Domain"/>
    <property type="match status" value="1"/>
</dbReference>
<sequence>MIIYSPSYLINDPQLYWGSVTIEGRNLAYYSRQLLTLGLEVQERIFSLKVLVAGCGALGSTLVEELARLGVGDITVVDPDLVEESNLHRTHLFTERDVGRPKAEVCSERAREINPDVRVTPVLDVVDNSNAEELIKGKDFVFDALDNVNSRLILNDACVKEGVPLIYGGVSGEYGSAMIVVPKATPCLSCFMQPSEGEDTCETVGTTPLTVTLVATVQAQLMLEALRGQVREGLIYLDSRRLSLDNVKILRNPSCEACSREEFMYLKGLRIRCGIVRTDESPPPGSPKPFVRRGKEGLLICYDKCFKKVGR</sequence>
<dbReference type="SUPFAM" id="SSF69572">
    <property type="entry name" value="Activating enzymes of the ubiquitin-like proteins"/>
    <property type="match status" value="1"/>
</dbReference>
<dbReference type="STRING" id="671065.MetMK1DRAFT_00032760"/>
<dbReference type="CDD" id="cd00757">
    <property type="entry name" value="ThiF_MoeB_HesA_family"/>
    <property type="match status" value="1"/>
</dbReference>
<accession>H2C9K4</accession>
<protein>
    <submittedName>
        <fullName evidence="2">Dinucleotide-utilizing enzyme possibly involved in molybdopterin or thiamin biosynthesis</fullName>
    </submittedName>
</protein>
<organism evidence="2 3">
    <name type="scientific">Metallosphaera yellowstonensis MK1</name>
    <dbReference type="NCBI Taxonomy" id="671065"/>
    <lineage>
        <taxon>Archaea</taxon>
        <taxon>Thermoproteota</taxon>
        <taxon>Thermoprotei</taxon>
        <taxon>Sulfolobales</taxon>
        <taxon>Sulfolobaceae</taxon>
        <taxon>Metallosphaera</taxon>
    </lineage>
</organism>
<dbReference type="GO" id="GO:0005737">
    <property type="term" value="C:cytoplasm"/>
    <property type="evidence" value="ECO:0007669"/>
    <property type="project" value="TreeGrafter"/>
</dbReference>
<gene>
    <name evidence="2" type="ORF">MetMK1DRAFT_00032760</name>
</gene>
<evidence type="ECO:0000259" key="1">
    <source>
        <dbReference type="Pfam" id="PF00899"/>
    </source>
</evidence>
<dbReference type="Proteomes" id="UP000003980">
    <property type="component" value="Unassembled WGS sequence"/>
</dbReference>
<dbReference type="InterPro" id="IPR035985">
    <property type="entry name" value="Ubiquitin-activating_enz"/>
</dbReference>
<feature type="domain" description="THIF-type NAD/FAD binding fold" evidence="1">
    <location>
        <begin position="30"/>
        <end position="256"/>
    </location>
</feature>
<name>H2C9K4_9CREN</name>
<keyword evidence="3" id="KW-1185">Reference proteome</keyword>
<dbReference type="InterPro" id="IPR000594">
    <property type="entry name" value="ThiF_NAD_FAD-bd"/>
</dbReference>
<dbReference type="EMBL" id="JH597770">
    <property type="protein sequence ID" value="EHP68830.1"/>
    <property type="molecule type" value="Genomic_DNA"/>
</dbReference>
<dbReference type="GO" id="GO:0016779">
    <property type="term" value="F:nucleotidyltransferase activity"/>
    <property type="evidence" value="ECO:0007669"/>
    <property type="project" value="TreeGrafter"/>
</dbReference>
<dbReference type="AlphaFoldDB" id="H2C9K4"/>
<reference evidence="2 3" key="1">
    <citation type="submission" date="2012-01" db="EMBL/GenBank/DDBJ databases">
        <title>Improved High-Quality Draft sequence of Metallosphaera yellowstonensis MK1.</title>
        <authorList>
            <consortium name="US DOE Joint Genome Institute"/>
            <person name="Lucas S."/>
            <person name="Han J."/>
            <person name="Cheng J.-F."/>
            <person name="Goodwin L."/>
            <person name="Pitluck S."/>
            <person name="Peters L."/>
            <person name="Teshima H."/>
            <person name="Detter J.C."/>
            <person name="Han C."/>
            <person name="Tapia R."/>
            <person name="Land M."/>
            <person name="Hauser L."/>
            <person name="Kyrpides N."/>
            <person name="Kozubal M."/>
            <person name="Macur R.E."/>
            <person name="Jay Z."/>
            <person name="Inskeep W."/>
            <person name="Woyke T."/>
        </authorList>
    </citation>
    <scope>NUCLEOTIDE SEQUENCE [LARGE SCALE GENOMIC DNA]</scope>
    <source>
        <strain evidence="2 3">MK1</strain>
    </source>
</reference>
<dbReference type="eggNOG" id="arCOG01676">
    <property type="taxonomic scope" value="Archaea"/>
</dbReference>
<dbReference type="Pfam" id="PF00899">
    <property type="entry name" value="ThiF"/>
    <property type="match status" value="1"/>
</dbReference>
<dbReference type="GO" id="GO:0004792">
    <property type="term" value="F:thiosulfate-cyanide sulfurtransferase activity"/>
    <property type="evidence" value="ECO:0007669"/>
    <property type="project" value="TreeGrafter"/>
</dbReference>
<dbReference type="PANTHER" id="PTHR10953">
    <property type="entry name" value="UBIQUITIN-ACTIVATING ENZYME E1"/>
    <property type="match status" value="1"/>
</dbReference>
<proteinExistence type="predicted"/>
<dbReference type="GO" id="GO:0008641">
    <property type="term" value="F:ubiquitin-like modifier activating enzyme activity"/>
    <property type="evidence" value="ECO:0007669"/>
    <property type="project" value="InterPro"/>
</dbReference>
<dbReference type="PANTHER" id="PTHR10953:SF102">
    <property type="entry name" value="ADENYLYLTRANSFERASE AND SULFURTRANSFERASE MOCS3"/>
    <property type="match status" value="1"/>
</dbReference>